<dbReference type="PANTHER" id="PTHR33541:SF18">
    <property type="entry name" value="OS09G0443800 PROTEIN"/>
    <property type="match status" value="1"/>
</dbReference>
<accession>M8A767</accession>
<evidence type="ECO:0000256" key="4">
    <source>
        <dbReference type="ARBA" id="ARBA00022475"/>
    </source>
</evidence>
<keyword evidence="5" id="KW-0472">Membrane</keyword>
<evidence type="ECO:0000256" key="1">
    <source>
        <dbReference type="ARBA" id="ARBA00004236"/>
    </source>
</evidence>
<feature type="region of interest" description="Disordered" evidence="7">
    <location>
        <begin position="31"/>
        <end position="56"/>
    </location>
</feature>
<proteinExistence type="inferred from homology"/>
<dbReference type="STRING" id="4572.M8A767"/>
<reference evidence="8" key="1">
    <citation type="journal article" date="2013" name="Nature">
        <title>Draft genome of the wheat A-genome progenitor Triticum urartu.</title>
        <authorList>
            <person name="Ling H.Q."/>
            <person name="Zhao S."/>
            <person name="Liu D."/>
            <person name="Wang J."/>
            <person name="Sun H."/>
            <person name="Zhang C."/>
            <person name="Fan H."/>
            <person name="Li D."/>
            <person name="Dong L."/>
            <person name="Tao Y."/>
            <person name="Gao C."/>
            <person name="Wu H."/>
            <person name="Li Y."/>
            <person name="Cui Y."/>
            <person name="Guo X."/>
            <person name="Zheng S."/>
            <person name="Wang B."/>
            <person name="Yu K."/>
            <person name="Liang Q."/>
            <person name="Yang W."/>
            <person name="Lou X."/>
            <person name="Chen J."/>
            <person name="Feng M."/>
            <person name="Jian J."/>
            <person name="Zhang X."/>
            <person name="Luo G."/>
            <person name="Jiang Y."/>
            <person name="Liu J."/>
            <person name="Wang Z."/>
            <person name="Sha Y."/>
            <person name="Zhang B."/>
            <person name="Wu H."/>
            <person name="Tang D."/>
            <person name="Shen Q."/>
            <person name="Xue P."/>
            <person name="Zou S."/>
            <person name="Wang X."/>
            <person name="Liu X."/>
            <person name="Wang F."/>
            <person name="Yang Y."/>
            <person name="An X."/>
            <person name="Dong Z."/>
            <person name="Zhang K."/>
            <person name="Zhang X."/>
            <person name="Luo M.C."/>
            <person name="Dvorak J."/>
            <person name="Tong Y."/>
            <person name="Wang J."/>
            <person name="Yang H."/>
            <person name="Li Z."/>
            <person name="Wang D."/>
            <person name="Zhang A."/>
            <person name="Wang J."/>
        </authorList>
    </citation>
    <scope>NUCLEOTIDE SEQUENCE</scope>
</reference>
<keyword evidence="6" id="KW-0927">Auxin signaling pathway</keyword>
<protein>
    <submittedName>
        <fullName evidence="8">Uncharacterized protein</fullName>
    </submittedName>
</protein>
<organism evidence="8">
    <name type="scientific">Triticum urartu</name>
    <name type="common">Red wild einkorn</name>
    <name type="synonym">Crithodium urartu</name>
    <dbReference type="NCBI Taxonomy" id="4572"/>
    <lineage>
        <taxon>Eukaryota</taxon>
        <taxon>Viridiplantae</taxon>
        <taxon>Streptophyta</taxon>
        <taxon>Embryophyta</taxon>
        <taxon>Tracheophyta</taxon>
        <taxon>Spermatophyta</taxon>
        <taxon>Magnoliopsida</taxon>
        <taxon>Liliopsida</taxon>
        <taxon>Poales</taxon>
        <taxon>Poaceae</taxon>
        <taxon>BOP clade</taxon>
        <taxon>Pooideae</taxon>
        <taxon>Triticodae</taxon>
        <taxon>Triticeae</taxon>
        <taxon>Triticinae</taxon>
        <taxon>Triticum</taxon>
    </lineage>
</organism>
<feature type="compositionally biased region" description="Low complexity" evidence="7">
    <location>
        <begin position="40"/>
        <end position="52"/>
    </location>
</feature>
<dbReference type="GO" id="GO:0009734">
    <property type="term" value="P:auxin-activated signaling pathway"/>
    <property type="evidence" value="ECO:0007669"/>
    <property type="project" value="UniProtKB-KW"/>
</dbReference>
<gene>
    <name evidence="8" type="ORF">TRIUR3_28135</name>
</gene>
<evidence type="ECO:0000256" key="6">
    <source>
        <dbReference type="ARBA" id="ARBA00023294"/>
    </source>
</evidence>
<dbReference type="InterPro" id="IPR039621">
    <property type="entry name" value="BG1-like"/>
</dbReference>
<dbReference type="PANTHER" id="PTHR33541">
    <property type="entry name" value="PROTEIN BIG GRAIN 1-LIKE A-RELATED"/>
    <property type="match status" value="1"/>
</dbReference>
<evidence type="ECO:0000256" key="2">
    <source>
        <dbReference type="ARBA" id="ARBA00010067"/>
    </source>
</evidence>
<keyword evidence="3" id="KW-0813">Transport</keyword>
<keyword evidence="4" id="KW-1003">Cell membrane</keyword>
<comment type="similarity">
    <text evidence="2">Belongs to the BIG GRAIN 1 (BG1) plant protein family.</text>
</comment>
<evidence type="ECO:0000256" key="3">
    <source>
        <dbReference type="ARBA" id="ARBA00022448"/>
    </source>
</evidence>
<dbReference type="AlphaFoldDB" id="M8A767"/>
<sequence>MAERRCVRFCSDAEASAVRRRVEELVRRLGELEEDDEGSDSSSDLFELESLGGANGDELPVYGTTSLVANRAIAHATVF</sequence>
<name>M8A767_TRIUA</name>
<comment type="subcellular location">
    <subcellularLocation>
        <location evidence="1">Cell membrane</location>
    </subcellularLocation>
</comment>
<evidence type="ECO:0000256" key="7">
    <source>
        <dbReference type="SAM" id="MobiDB-lite"/>
    </source>
</evidence>
<evidence type="ECO:0000313" key="8">
    <source>
        <dbReference type="EMBL" id="EMS68302.1"/>
    </source>
</evidence>
<evidence type="ECO:0000256" key="5">
    <source>
        <dbReference type="ARBA" id="ARBA00023136"/>
    </source>
</evidence>
<dbReference type="GO" id="GO:0005886">
    <property type="term" value="C:plasma membrane"/>
    <property type="evidence" value="ECO:0007669"/>
    <property type="project" value="UniProtKB-SubCell"/>
</dbReference>
<dbReference type="EMBL" id="KD008446">
    <property type="protein sequence ID" value="EMS68302.1"/>
    <property type="molecule type" value="Genomic_DNA"/>
</dbReference>